<dbReference type="AlphaFoldDB" id="A0A388LKA3"/>
<sequence>MINLKEPVHGHLGRRSDTSNSGGAKRKRGCRSNLSMAGPAFDVSASFSCGDKFRTARLGPCTCGLRKSEQALFI</sequence>
<name>A0A388LKA3_CHABU</name>
<gene>
    <name evidence="2" type="ORF">CBR_g36221</name>
</gene>
<dbReference type="Gramene" id="GBG82691">
    <property type="protein sequence ID" value="GBG82691"/>
    <property type="gene ID" value="CBR_g36221"/>
</dbReference>
<comment type="caution">
    <text evidence="2">The sequence shown here is derived from an EMBL/GenBank/DDBJ whole genome shotgun (WGS) entry which is preliminary data.</text>
</comment>
<evidence type="ECO:0000313" key="3">
    <source>
        <dbReference type="Proteomes" id="UP000265515"/>
    </source>
</evidence>
<keyword evidence="3" id="KW-1185">Reference proteome</keyword>
<protein>
    <submittedName>
        <fullName evidence="2">Uncharacterized protein</fullName>
    </submittedName>
</protein>
<evidence type="ECO:0000256" key="1">
    <source>
        <dbReference type="SAM" id="MobiDB-lite"/>
    </source>
</evidence>
<proteinExistence type="predicted"/>
<reference evidence="2 3" key="1">
    <citation type="journal article" date="2018" name="Cell">
        <title>The Chara Genome: Secondary Complexity and Implications for Plant Terrestrialization.</title>
        <authorList>
            <person name="Nishiyama T."/>
            <person name="Sakayama H."/>
            <person name="Vries J.D."/>
            <person name="Buschmann H."/>
            <person name="Saint-Marcoux D."/>
            <person name="Ullrich K.K."/>
            <person name="Haas F.B."/>
            <person name="Vanderstraeten L."/>
            <person name="Becker D."/>
            <person name="Lang D."/>
            <person name="Vosolsobe S."/>
            <person name="Rombauts S."/>
            <person name="Wilhelmsson P.K.I."/>
            <person name="Janitza P."/>
            <person name="Kern R."/>
            <person name="Heyl A."/>
            <person name="Rumpler F."/>
            <person name="Villalobos L.I.A.C."/>
            <person name="Clay J.M."/>
            <person name="Skokan R."/>
            <person name="Toyoda A."/>
            <person name="Suzuki Y."/>
            <person name="Kagoshima H."/>
            <person name="Schijlen E."/>
            <person name="Tajeshwar N."/>
            <person name="Catarino B."/>
            <person name="Hetherington A.J."/>
            <person name="Saltykova A."/>
            <person name="Bonnot C."/>
            <person name="Breuninger H."/>
            <person name="Symeonidi A."/>
            <person name="Radhakrishnan G.V."/>
            <person name="Van Nieuwerburgh F."/>
            <person name="Deforce D."/>
            <person name="Chang C."/>
            <person name="Karol K.G."/>
            <person name="Hedrich R."/>
            <person name="Ulvskov P."/>
            <person name="Glockner G."/>
            <person name="Delwiche C.F."/>
            <person name="Petrasek J."/>
            <person name="Van de Peer Y."/>
            <person name="Friml J."/>
            <person name="Beilby M."/>
            <person name="Dolan L."/>
            <person name="Kohara Y."/>
            <person name="Sugano S."/>
            <person name="Fujiyama A."/>
            <person name="Delaux P.-M."/>
            <person name="Quint M."/>
            <person name="TheiBen G."/>
            <person name="Hagemann M."/>
            <person name="Harholt J."/>
            <person name="Dunand C."/>
            <person name="Zachgo S."/>
            <person name="Langdale J."/>
            <person name="Maumus F."/>
            <person name="Straeten D.V.D."/>
            <person name="Gould S.B."/>
            <person name="Rensing S.A."/>
        </authorList>
    </citation>
    <scope>NUCLEOTIDE SEQUENCE [LARGE SCALE GENOMIC DNA]</scope>
    <source>
        <strain evidence="2 3">S276</strain>
    </source>
</reference>
<dbReference type="Proteomes" id="UP000265515">
    <property type="component" value="Unassembled WGS sequence"/>
</dbReference>
<feature type="region of interest" description="Disordered" evidence="1">
    <location>
        <begin position="1"/>
        <end position="34"/>
    </location>
</feature>
<dbReference type="EMBL" id="BFEA01000415">
    <property type="protein sequence ID" value="GBG82691.1"/>
    <property type="molecule type" value="Genomic_DNA"/>
</dbReference>
<evidence type="ECO:0000313" key="2">
    <source>
        <dbReference type="EMBL" id="GBG82691.1"/>
    </source>
</evidence>
<organism evidence="2 3">
    <name type="scientific">Chara braunii</name>
    <name type="common">Braun's stonewort</name>
    <dbReference type="NCBI Taxonomy" id="69332"/>
    <lineage>
        <taxon>Eukaryota</taxon>
        <taxon>Viridiplantae</taxon>
        <taxon>Streptophyta</taxon>
        <taxon>Charophyceae</taxon>
        <taxon>Charales</taxon>
        <taxon>Characeae</taxon>
        <taxon>Chara</taxon>
    </lineage>
</organism>
<feature type="compositionally biased region" description="Basic and acidic residues" evidence="1">
    <location>
        <begin position="1"/>
        <end position="17"/>
    </location>
</feature>
<accession>A0A388LKA3</accession>